<feature type="non-terminal residue" evidence="2">
    <location>
        <position position="1"/>
    </location>
</feature>
<dbReference type="InterPro" id="IPR004875">
    <property type="entry name" value="DDE_SF_endonuclease_dom"/>
</dbReference>
<protein>
    <recommendedName>
        <fullName evidence="1">DDE-1 domain-containing protein</fullName>
    </recommendedName>
</protein>
<evidence type="ECO:0000259" key="1">
    <source>
        <dbReference type="Pfam" id="PF03184"/>
    </source>
</evidence>
<proteinExistence type="predicted"/>
<evidence type="ECO:0000313" key="2">
    <source>
        <dbReference type="EMBL" id="MBA0771638.1"/>
    </source>
</evidence>
<sequence length="162" mass="18717">KGEKGYKERLTIVVCCNEDGSDKVPLWVIAAKIYYRRRFYSSILEGYWKGEKNPEKINVLDAIHFINAAWNIDVNPTTIANCFRHCKIRSEEDMPLEQEIGDVEGIHKLKEVISDLHYRNAMDVMQILNYSSENKSLIEPPTDEEIIQGVMDVSADDELWIP</sequence>
<feature type="domain" description="DDE-1" evidence="1">
    <location>
        <begin position="32"/>
        <end position="83"/>
    </location>
</feature>
<reference evidence="2 3" key="1">
    <citation type="journal article" date="2019" name="Genome Biol. Evol.">
        <title>Insights into the evolution of the New World diploid cottons (Gossypium, subgenus Houzingenia) based on genome sequencing.</title>
        <authorList>
            <person name="Grover C.E."/>
            <person name="Arick M.A. 2nd"/>
            <person name="Thrash A."/>
            <person name="Conover J.L."/>
            <person name="Sanders W.S."/>
            <person name="Peterson D.G."/>
            <person name="Frelichowski J.E."/>
            <person name="Scheffler J.A."/>
            <person name="Scheffler B.E."/>
            <person name="Wendel J.F."/>
        </authorList>
    </citation>
    <scope>NUCLEOTIDE SEQUENCE [LARGE SCALE GENOMIC DNA]</scope>
    <source>
        <strain evidence="2">8</strain>
        <tissue evidence="2">Leaf</tissue>
    </source>
</reference>
<keyword evidence="3" id="KW-1185">Reference proteome</keyword>
<accession>A0A7J9EFM3</accession>
<dbReference type="Pfam" id="PF03184">
    <property type="entry name" value="DDE_1"/>
    <property type="match status" value="1"/>
</dbReference>
<dbReference type="AlphaFoldDB" id="A0A7J9EFM3"/>
<dbReference type="EMBL" id="JABEZW010000008">
    <property type="protein sequence ID" value="MBA0771638.1"/>
    <property type="molecule type" value="Genomic_DNA"/>
</dbReference>
<name>A0A7J9EFM3_9ROSI</name>
<gene>
    <name evidence="2" type="ORF">Gotri_007129</name>
</gene>
<dbReference type="Proteomes" id="UP000593568">
    <property type="component" value="Unassembled WGS sequence"/>
</dbReference>
<dbReference type="GO" id="GO:0003676">
    <property type="term" value="F:nucleic acid binding"/>
    <property type="evidence" value="ECO:0007669"/>
    <property type="project" value="InterPro"/>
</dbReference>
<organism evidence="2 3">
    <name type="scientific">Gossypium trilobum</name>
    <dbReference type="NCBI Taxonomy" id="34281"/>
    <lineage>
        <taxon>Eukaryota</taxon>
        <taxon>Viridiplantae</taxon>
        <taxon>Streptophyta</taxon>
        <taxon>Embryophyta</taxon>
        <taxon>Tracheophyta</taxon>
        <taxon>Spermatophyta</taxon>
        <taxon>Magnoliopsida</taxon>
        <taxon>eudicotyledons</taxon>
        <taxon>Gunneridae</taxon>
        <taxon>Pentapetalae</taxon>
        <taxon>rosids</taxon>
        <taxon>malvids</taxon>
        <taxon>Malvales</taxon>
        <taxon>Malvaceae</taxon>
        <taxon>Malvoideae</taxon>
        <taxon>Gossypium</taxon>
    </lineage>
</organism>
<comment type="caution">
    <text evidence="2">The sequence shown here is derived from an EMBL/GenBank/DDBJ whole genome shotgun (WGS) entry which is preliminary data.</text>
</comment>
<evidence type="ECO:0000313" key="3">
    <source>
        <dbReference type="Proteomes" id="UP000593568"/>
    </source>
</evidence>